<protein>
    <submittedName>
        <fullName evidence="10">Methyl-accepting chemotaxis protein</fullName>
    </submittedName>
</protein>
<dbReference type="PANTHER" id="PTHR32089:SF33">
    <property type="entry name" value="TOXIN COREGULATED PILUS BIOSYNTHESIS PROTEIN I"/>
    <property type="match status" value="1"/>
</dbReference>
<keyword evidence="2" id="KW-1003">Cell membrane</keyword>
<comment type="similarity">
    <text evidence="4">Belongs to the methyl-accepting chemotaxis (MCP) protein family.</text>
</comment>
<evidence type="ECO:0000259" key="7">
    <source>
        <dbReference type="PROSITE" id="PS50111"/>
    </source>
</evidence>
<dbReference type="PRINTS" id="PR00260">
    <property type="entry name" value="CHEMTRNSDUCR"/>
</dbReference>
<name>A0ABS7YWW4_9VIBR</name>
<reference evidence="11" key="1">
    <citation type="submission" date="2023-07" db="EMBL/GenBank/DDBJ databases">
        <title>Molecular identification of indigenous halophilic bacteria isolated from red sea cost, biodegradation of synthetic dyes and assessment of degraded metabolite toxicity.</title>
        <authorList>
            <person name="Chaieb K."/>
            <person name="Altayb H.N."/>
        </authorList>
    </citation>
    <scope>NUCLEOTIDE SEQUENCE [LARGE SCALE GENOMIC DNA]</scope>
    <source>
        <strain evidence="11">K20</strain>
    </source>
</reference>
<evidence type="ECO:0000259" key="9">
    <source>
        <dbReference type="PROSITE" id="PS50885"/>
    </source>
</evidence>
<dbReference type="SUPFAM" id="SSF58104">
    <property type="entry name" value="Methyl-accepting chemotaxis protein (MCP) signaling domain"/>
    <property type="match status" value="1"/>
</dbReference>
<dbReference type="Proteomes" id="UP001199044">
    <property type="component" value="Unassembled WGS sequence"/>
</dbReference>
<feature type="domain" description="HAMP" evidence="9">
    <location>
        <begin position="217"/>
        <end position="269"/>
    </location>
</feature>
<sequence length="546" mass="59696">MRQLLSNLSIKLQVVVPVFITMLLLIIGITYSTSTLKDAFHDVSKSTQDLIRHKEEVIKIIDNTYGMRIKAIYSLFRAQDVAELKSSLQEKQAQNNQYLTSLNDVSELSPQVDTLRGAMNEYVNYSIETMIPLLQFKHNNTTDAAFDQRYEQASALYRKEGQDMVAAINALSTKLNNIALENMERNGQRHSAVMQSSIIGLIVILILAAISSWILAGVIVKPIRQLQQTMRNVASGNLLEKAEVHGNNEIADLSRDVNITIEQLRNTVGSLVRISTDVASAATELAAVMTQSTVNSDQERQEVEQVASAVNQLEGAATTVTHNAHQADQAAQQAKELTIQSLSMFEQSHRANGKMVDQLSVAADVVNSLKVQSEKIGQVIEVIQGISEQTNLLALNAAIEAARAGETGRGFAVVADEVRMLAARTQDSTKEIQAIIEELQSQSGAANDSVMSSLNTLQDNQDLATQLSQSLDSINQSIQDLSVMNTEVASAAEEQSQVTGDINRNLSNMYELVSQNVTGITQSAAASQELSSLAEQQKQELSYFKV</sequence>
<keyword evidence="3 5" id="KW-0807">Transducer</keyword>
<evidence type="ECO:0000313" key="11">
    <source>
        <dbReference type="Proteomes" id="UP001199044"/>
    </source>
</evidence>
<keyword evidence="6" id="KW-0812">Transmembrane</keyword>
<dbReference type="InterPro" id="IPR000727">
    <property type="entry name" value="T_SNARE_dom"/>
</dbReference>
<dbReference type="PROSITE" id="PS50111">
    <property type="entry name" value="CHEMOTAXIS_TRANSDUC_2"/>
    <property type="match status" value="1"/>
</dbReference>
<feature type="domain" description="Methyl-accepting transducer" evidence="7">
    <location>
        <begin position="274"/>
        <end position="510"/>
    </location>
</feature>
<feature type="transmembrane region" description="Helical" evidence="6">
    <location>
        <begin position="198"/>
        <end position="220"/>
    </location>
</feature>
<evidence type="ECO:0000256" key="4">
    <source>
        <dbReference type="ARBA" id="ARBA00029447"/>
    </source>
</evidence>
<dbReference type="PROSITE" id="PS50192">
    <property type="entry name" value="T_SNARE"/>
    <property type="match status" value="1"/>
</dbReference>
<dbReference type="Pfam" id="PF00015">
    <property type="entry name" value="MCPsignal"/>
    <property type="match status" value="1"/>
</dbReference>
<evidence type="ECO:0000256" key="2">
    <source>
        <dbReference type="ARBA" id="ARBA00022519"/>
    </source>
</evidence>
<keyword evidence="11" id="KW-1185">Reference proteome</keyword>
<dbReference type="Gene3D" id="1.10.287.950">
    <property type="entry name" value="Methyl-accepting chemotaxis protein"/>
    <property type="match status" value="1"/>
</dbReference>
<feature type="transmembrane region" description="Helical" evidence="6">
    <location>
        <begin position="12"/>
        <end position="31"/>
    </location>
</feature>
<dbReference type="SMART" id="SM00283">
    <property type="entry name" value="MA"/>
    <property type="match status" value="1"/>
</dbReference>
<dbReference type="CDD" id="cd06225">
    <property type="entry name" value="HAMP"/>
    <property type="match status" value="1"/>
</dbReference>
<evidence type="ECO:0000259" key="8">
    <source>
        <dbReference type="PROSITE" id="PS50192"/>
    </source>
</evidence>
<dbReference type="EMBL" id="JAIWIU010000219">
    <property type="protein sequence ID" value="MCA2018934.1"/>
    <property type="molecule type" value="Genomic_DNA"/>
</dbReference>
<comment type="subcellular location">
    <subcellularLocation>
        <location evidence="1">Cell inner membrane</location>
        <topology evidence="1">Multi-pass membrane protein</topology>
    </subcellularLocation>
</comment>
<evidence type="ECO:0000256" key="1">
    <source>
        <dbReference type="ARBA" id="ARBA00004429"/>
    </source>
</evidence>
<dbReference type="RefSeq" id="WP_068716229.1">
    <property type="nucleotide sequence ID" value="NZ_AP014636.1"/>
</dbReference>
<dbReference type="PANTHER" id="PTHR32089">
    <property type="entry name" value="METHYL-ACCEPTING CHEMOTAXIS PROTEIN MCPB"/>
    <property type="match status" value="1"/>
</dbReference>
<evidence type="ECO:0000256" key="6">
    <source>
        <dbReference type="SAM" id="Phobius"/>
    </source>
</evidence>
<proteinExistence type="inferred from homology"/>
<dbReference type="PROSITE" id="PS50885">
    <property type="entry name" value="HAMP"/>
    <property type="match status" value="1"/>
</dbReference>
<comment type="caution">
    <text evidence="10">The sequence shown here is derived from an EMBL/GenBank/DDBJ whole genome shotgun (WGS) entry which is preliminary data.</text>
</comment>
<organism evidence="10 11">
    <name type="scientific">Vibrio tritonius</name>
    <dbReference type="NCBI Taxonomy" id="1435069"/>
    <lineage>
        <taxon>Bacteria</taxon>
        <taxon>Pseudomonadati</taxon>
        <taxon>Pseudomonadota</taxon>
        <taxon>Gammaproteobacteria</taxon>
        <taxon>Vibrionales</taxon>
        <taxon>Vibrionaceae</taxon>
        <taxon>Vibrio</taxon>
    </lineage>
</organism>
<evidence type="ECO:0000313" key="10">
    <source>
        <dbReference type="EMBL" id="MCA2018934.1"/>
    </source>
</evidence>
<keyword evidence="6" id="KW-0472">Membrane</keyword>
<dbReference type="InterPro" id="IPR004089">
    <property type="entry name" value="MCPsignal_dom"/>
</dbReference>
<dbReference type="Pfam" id="PF00672">
    <property type="entry name" value="HAMP"/>
    <property type="match status" value="1"/>
</dbReference>
<keyword evidence="6" id="KW-1133">Transmembrane helix</keyword>
<keyword evidence="2" id="KW-0997">Cell inner membrane</keyword>
<evidence type="ECO:0000256" key="3">
    <source>
        <dbReference type="ARBA" id="ARBA00023224"/>
    </source>
</evidence>
<evidence type="ECO:0000256" key="5">
    <source>
        <dbReference type="PROSITE-ProRule" id="PRU00284"/>
    </source>
</evidence>
<accession>A0ABS7YWW4</accession>
<dbReference type="InterPro" id="IPR004090">
    <property type="entry name" value="Chemotax_Me-accpt_rcpt"/>
</dbReference>
<dbReference type="SMART" id="SM00304">
    <property type="entry name" value="HAMP"/>
    <property type="match status" value="1"/>
</dbReference>
<dbReference type="InterPro" id="IPR003660">
    <property type="entry name" value="HAMP_dom"/>
</dbReference>
<feature type="domain" description="T-SNARE coiled-coil homology" evidence="8">
    <location>
        <begin position="461"/>
        <end position="523"/>
    </location>
</feature>
<gene>
    <name evidence="10" type="ORF">LDJ79_22665</name>
</gene>